<feature type="transmembrane region" description="Helical" evidence="1">
    <location>
        <begin position="47"/>
        <end position="65"/>
    </location>
</feature>
<dbReference type="OrthoDB" id="9770213at2"/>
<feature type="transmembrane region" description="Helical" evidence="1">
    <location>
        <begin position="238"/>
        <end position="263"/>
    </location>
</feature>
<feature type="transmembrane region" description="Helical" evidence="1">
    <location>
        <begin position="311"/>
        <end position="330"/>
    </location>
</feature>
<feature type="transmembrane region" description="Helical" evidence="1">
    <location>
        <begin position="173"/>
        <end position="192"/>
    </location>
</feature>
<feature type="transmembrane region" description="Helical" evidence="1">
    <location>
        <begin position="86"/>
        <end position="112"/>
    </location>
</feature>
<organism evidence="2 3">
    <name type="scientific">Pisciglobus halotolerans</name>
    <dbReference type="NCBI Taxonomy" id="745365"/>
    <lineage>
        <taxon>Bacteria</taxon>
        <taxon>Bacillati</taxon>
        <taxon>Bacillota</taxon>
        <taxon>Bacilli</taxon>
        <taxon>Lactobacillales</taxon>
        <taxon>Carnobacteriaceae</taxon>
    </lineage>
</organism>
<keyword evidence="1" id="KW-0812">Transmembrane</keyword>
<evidence type="ECO:0000256" key="1">
    <source>
        <dbReference type="SAM" id="Phobius"/>
    </source>
</evidence>
<sequence length="331" mass="37260">MARILKVNLKRFMGTKYERIAKTLAFWSIMLFTLKFSGVRIEISSTVIWLTTTVLTIGGFIQVLSSDDTIDSLCGQIMLPEIPLKFHFAFFLSVALYTLFTKVGLLLVVYVAVSEFQILTIIGAILLFFVSGIVTYILDFHTDKKATEYRYVKHTRSNFALYLLRYLLNNKKYIANTAALWAFGSVFAIVAGKSASSNFLPIGCALMCLNTPLGILLSSDRALYRQIKLLPRQFNGVLLPYALFLVIINMIACSVYLIVWKIVVGNFSLIVLLFAVIFSIVSAELTVLLEIKVPLLGWKVESDLWHHPRKYIVPGIMLIFAILLVMLIGGF</sequence>
<gene>
    <name evidence="2" type="ORF">SAMN04489868_13117</name>
</gene>
<proteinExistence type="predicted"/>
<feature type="transmembrane region" description="Helical" evidence="1">
    <location>
        <begin position="269"/>
        <end position="291"/>
    </location>
</feature>
<reference evidence="2 3" key="1">
    <citation type="submission" date="2016-10" db="EMBL/GenBank/DDBJ databases">
        <authorList>
            <person name="de Groot N.N."/>
        </authorList>
    </citation>
    <scope>NUCLEOTIDE SEQUENCE [LARGE SCALE GENOMIC DNA]</scope>
    <source>
        <strain evidence="2 3">DSM 27630</strain>
    </source>
</reference>
<evidence type="ECO:0000313" key="2">
    <source>
        <dbReference type="EMBL" id="SFH83072.1"/>
    </source>
</evidence>
<protein>
    <submittedName>
        <fullName evidence="2">Uncharacterized protein</fullName>
    </submittedName>
</protein>
<dbReference type="EMBL" id="FOQE01000031">
    <property type="protein sequence ID" value="SFH83072.1"/>
    <property type="molecule type" value="Genomic_DNA"/>
</dbReference>
<dbReference type="AlphaFoldDB" id="A0A1I3D8M9"/>
<dbReference type="Proteomes" id="UP000198668">
    <property type="component" value="Unassembled WGS sequence"/>
</dbReference>
<keyword evidence="1" id="KW-1133">Transmembrane helix</keyword>
<evidence type="ECO:0000313" key="3">
    <source>
        <dbReference type="Proteomes" id="UP000198668"/>
    </source>
</evidence>
<keyword evidence="1" id="KW-0472">Membrane</keyword>
<feature type="transmembrane region" description="Helical" evidence="1">
    <location>
        <begin position="198"/>
        <end position="217"/>
    </location>
</feature>
<feature type="transmembrane region" description="Helical" evidence="1">
    <location>
        <begin position="118"/>
        <end position="138"/>
    </location>
</feature>
<keyword evidence="3" id="KW-1185">Reference proteome</keyword>
<dbReference type="RefSeq" id="WP_092093119.1">
    <property type="nucleotide sequence ID" value="NZ_FOQE01000031.1"/>
</dbReference>
<accession>A0A1I3D8M9</accession>
<name>A0A1I3D8M9_9LACT</name>